<protein>
    <submittedName>
        <fullName evidence="2">Uncharacterized protein</fullName>
    </submittedName>
</protein>
<evidence type="ECO:0000313" key="2">
    <source>
        <dbReference type="EMBL" id="OYO11568.1"/>
    </source>
</evidence>
<proteinExistence type="predicted"/>
<feature type="signal peptide" evidence="1">
    <location>
        <begin position="1"/>
        <end position="16"/>
    </location>
</feature>
<gene>
    <name evidence="2" type="ORF">CGZ94_14125</name>
</gene>
<organism evidence="2 3">
    <name type="scientific">Enemella evansiae</name>
    <dbReference type="NCBI Taxonomy" id="2016499"/>
    <lineage>
        <taxon>Bacteria</taxon>
        <taxon>Bacillati</taxon>
        <taxon>Actinomycetota</taxon>
        <taxon>Actinomycetes</taxon>
        <taxon>Propionibacteriales</taxon>
        <taxon>Propionibacteriaceae</taxon>
        <taxon>Enemella</taxon>
    </lineage>
</organism>
<dbReference type="AlphaFoldDB" id="A0A255G6M7"/>
<evidence type="ECO:0000256" key="1">
    <source>
        <dbReference type="SAM" id="SignalP"/>
    </source>
</evidence>
<dbReference type="EMBL" id="NMVO01000015">
    <property type="protein sequence ID" value="OYO11568.1"/>
    <property type="molecule type" value="Genomic_DNA"/>
</dbReference>
<accession>A0A255G6M7</accession>
<feature type="chain" id="PRO_5039664197" evidence="1">
    <location>
        <begin position="17"/>
        <end position="131"/>
    </location>
</feature>
<name>A0A255G6M7_9ACTN</name>
<comment type="caution">
    <text evidence="2">The sequence shown here is derived from an EMBL/GenBank/DDBJ whole genome shotgun (WGS) entry which is preliminary data.</text>
</comment>
<keyword evidence="1" id="KW-0732">Signal</keyword>
<keyword evidence="3" id="KW-1185">Reference proteome</keyword>
<evidence type="ECO:0000313" key="3">
    <source>
        <dbReference type="Proteomes" id="UP000215896"/>
    </source>
</evidence>
<sequence>MLVTAAAILVVGGCSAAAPPPAPDPTPTPVAVPAGGVSMAQLGFRNVPAASITLPAGVQILRQVDQENVLTATFAAPSPAELAGWLRTSLPQAGFRITADRGDSLVFTGPGWSGAFTADNGVSALTIRRNP</sequence>
<dbReference type="Proteomes" id="UP000215896">
    <property type="component" value="Unassembled WGS sequence"/>
</dbReference>
<reference evidence="2 3" key="1">
    <citation type="submission" date="2017-07" db="EMBL/GenBank/DDBJ databases">
        <title>Draft whole genome sequences of clinical Proprionibacteriaceae strains.</title>
        <authorList>
            <person name="Bernier A.-M."/>
            <person name="Bernard K."/>
            <person name="Domingo M.-C."/>
        </authorList>
    </citation>
    <scope>NUCLEOTIDE SEQUENCE [LARGE SCALE GENOMIC DNA]</scope>
    <source>
        <strain evidence="2 3">NML 030167</strain>
    </source>
</reference>